<protein>
    <submittedName>
        <fullName evidence="7">Branched-chain amino acid ABC transporter permease</fullName>
    </submittedName>
</protein>
<dbReference type="InterPro" id="IPR001851">
    <property type="entry name" value="ABC_transp_permease"/>
</dbReference>
<dbReference type="InterPro" id="IPR043428">
    <property type="entry name" value="LivM-like"/>
</dbReference>
<feature type="transmembrane region" description="Helical" evidence="6">
    <location>
        <begin position="237"/>
        <end position="259"/>
    </location>
</feature>
<comment type="subcellular location">
    <subcellularLocation>
        <location evidence="1">Cell membrane</location>
        <topology evidence="1">Multi-pass membrane protein</topology>
    </subcellularLocation>
</comment>
<feature type="transmembrane region" description="Helical" evidence="6">
    <location>
        <begin position="163"/>
        <end position="186"/>
    </location>
</feature>
<feature type="transmembrane region" description="Helical" evidence="6">
    <location>
        <begin position="113"/>
        <end position="133"/>
    </location>
</feature>
<feature type="transmembrane region" description="Helical" evidence="6">
    <location>
        <begin position="70"/>
        <end position="87"/>
    </location>
</feature>
<dbReference type="CDD" id="cd06581">
    <property type="entry name" value="TM_PBP1_LivM_like"/>
    <property type="match status" value="1"/>
</dbReference>
<reference evidence="7" key="1">
    <citation type="journal article" date="2020" name="mSystems">
        <title>Genome- and Community-Level Interaction Insights into Carbon Utilization and Element Cycling Functions of Hydrothermarchaeota in Hydrothermal Sediment.</title>
        <authorList>
            <person name="Zhou Z."/>
            <person name="Liu Y."/>
            <person name="Xu W."/>
            <person name="Pan J."/>
            <person name="Luo Z.H."/>
            <person name="Li M."/>
        </authorList>
    </citation>
    <scope>NUCLEOTIDE SEQUENCE [LARGE SCALE GENOMIC DNA]</scope>
    <source>
        <strain evidence="7">SpSt-477</strain>
    </source>
</reference>
<keyword evidence="2" id="KW-1003">Cell membrane</keyword>
<evidence type="ECO:0000313" key="7">
    <source>
        <dbReference type="EMBL" id="HGU32903.1"/>
    </source>
</evidence>
<gene>
    <name evidence="7" type="ORF">ENS29_08605</name>
</gene>
<dbReference type="GO" id="GO:0005886">
    <property type="term" value="C:plasma membrane"/>
    <property type="evidence" value="ECO:0007669"/>
    <property type="project" value="UniProtKB-SubCell"/>
</dbReference>
<evidence type="ECO:0000256" key="2">
    <source>
        <dbReference type="ARBA" id="ARBA00022475"/>
    </source>
</evidence>
<comment type="caution">
    <text evidence="7">The sequence shown here is derived from an EMBL/GenBank/DDBJ whole genome shotgun (WGS) entry which is preliminary data.</text>
</comment>
<keyword evidence="3 6" id="KW-0812">Transmembrane</keyword>
<proteinExistence type="predicted"/>
<sequence length="265" mass="28114">MMASSWNLVAGYTGQVSFAHAAFAGIGAYVSGILAVKMGIHPWIGVLCGTAAAGIFGLLLGVLCLKMGGIYLSLTTLGFSEILHIVITNEYEVTRGTMGLQVPGLLEVYSKAGYLWIMLAAAAVVLVVVYRMIHSRIGLNFRAVQNDETAAASLGVDVVHIRVLAFTISSLLAGLAGGLFGHYLLLITPQIPSLDQQFLVLSMTVIGGMGSFLGPVIGSFVLKILSEYIRAYGEYHVLAFGIVALIMARFAPQGIVGAFRKRTSE</sequence>
<evidence type="ECO:0000256" key="1">
    <source>
        <dbReference type="ARBA" id="ARBA00004651"/>
    </source>
</evidence>
<keyword evidence="4 6" id="KW-1133">Transmembrane helix</keyword>
<dbReference type="PANTHER" id="PTHR30482:SF10">
    <property type="entry name" value="HIGH-AFFINITY BRANCHED-CHAIN AMINO ACID TRANSPORT PROTEIN BRAE"/>
    <property type="match status" value="1"/>
</dbReference>
<keyword evidence="5 6" id="KW-0472">Membrane</keyword>
<feature type="transmembrane region" description="Helical" evidence="6">
    <location>
        <begin position="198"/>
        <end position="225"/>
    </location>
</feature>
<evidence type="ECO:0000256" key="6">
    <source>
        <dbReference type="SAM" id="Phobius"/>
    </source>
</evidence>
<name>A0A7C4MN43_9BACT</name>
<dbReference type="EMBL" id="DSUH01000202">
    <property type="protein sequence ID" value="HGU32903.1"/>
    <property type="molecule type" value="Genomic_DNA"/>
</dbReference>
<evidence type="ECO:0000256" key="5">
    <source>
        <dbReference type="ARBA" id="ARBA00023136"/>
    </source>
</evidence>
<evidence type="ECO:0000256" key="4">
    <source>
        <dbReference type="ARBA" id="ARBA00022989"/>
    </source>
</evidence>
<dbReference type="Pfam" id="PF02653">
    <property type="entry name" value="BPD_transp_2"/>
    <property type="match status" value="1"/>
</dbReference>
<dbReference type="PANTHER" id="PTHR30482">
    <property type="entry name" value="HIGH-AFFINITY BRANCHED-CHAIN AMINO ACID TRANSPORT SYSTEM PERMEASE"/>
    <property type="match status" value="1"/>
</dbReference>
<dbReference type="GO" id="GO:0015658">
    <property type="term" value="F:branched-chain amino acid transmembrane transporter activity"/>
    <property type="evidence" value="ECO:0007669"/>
    <property type="project" value="InterPro"/>
</dbReference>
<evidence type="ECO:0000256" key="3">
    <source>
        <dbReference type="ARBA" id="ARBA00022692"/>
    </source>
</evidence>
<dbReference type="AlphaFoldDB" id="A0A7C4MN43"/>
<organism evidence="7">
    <name type="scientific">Desulfatirhabdium butyrativorans</name>
    <dbReference type="NCBI Taxonomy" id="340467"/>
    <lineage>
        <taxon>Bacteria</taxon>
        <taxon>Pseudomonadati</taxon>
        <taxon>Thermodesulfobacteriota</taxon>
        <taxon>Desulfobacteria</taxon>
        <taxon>Desulfobacterales</taxon>
        <taxon>Desulfatirhabdiaceae</taxon>
        <taxon>Desulfatirhabdium</taxon>
    </lineage>
</organism>
<accession>A0A7C4MN43</accession>
<feature type="transmembrane region" description="Helical" evidence="6">
    <location>
        <begin position="40"/>
        <end position="63"/>
    </location>
</feature>